<keyword evidence="3" id="KW-1185">Reference proteome</keyword>
<feature type="signal peptide" evidence="1">
    <location>
        <begin position="1"/>
        <end position="29"/>
    </location>
</feature>
<dbReference type="InterPro" id="IPR049886">
    <property type="entry name" value="CFI_box_CTERM_dom"/>
</dbReference>
<reference evidence="2" key="1">
    <citation type="submission" date="2022-06" db="EMBL/GenBank/DDBJ databases">
        <title>Sphingomicrobium sedimins sp. nov., a marine bacterium isolated from tidal flat.</title>
        <authorList>
            <person name="Kim C.-H."/>
            <person name="Yoo Y."/>
            <person name="Kim J.-J."/>
        </authorList>
    </citation>
    <scope>NUCLEOTIDE SEQUENCE</scope>
    <source>
        <strain evidence="2">GRR-S6-50</strain>
    </source>
</reference>
<sequence length="317" mass="34980">MKKTQRSLLKRAASLLTLVGVLPASNVTAQELPDCRIMEEWGDEYGAVILAENESGGVDSFVEVYQRPLAVSTSSSYSSLSGRNPYGILTMYWKRSGNSWYADHAEMFGPDVGYSMDPIDATVTIEVGGRTVSRQQIEMDGIGNDLKFDTQSLASASENPFFVTISWSEFGQQHSVKYRYSPIQREYSFAVEQYDGLLRAFRAGRCKVEASGCFLTSAACDGIGLADDCWELQTLRAFRDDWLVHQQGGLEDVALYYAVAPAIAARLAEQPRALVKLYWSRIVPSAIAAKLGLNRVARRLYTGMISDLLEQTGVASS</sequence>
<protein>
    <submittedName>
        <fullName evidence="2">Uncharacterized protein</fullName>
    </submittedName>
</protein>
<gene>
    <name evidence="2" type="ORF">NDO55_02290</name>
</gene>
<organism evidence="2 3">
    <name type="scientific">Sphingomicrobium sediminis</name>
    <dbReference type="NCBI Taxonomy" id="2950949"/>
    <lineage>
        <taxon>Bacteria</taxon>
        <taxon>Pseudomonadati</taxon>
        <taxon>Pseudomonadota</taxon>
        <taxon>Alphaproteobacteria</taxon>
        <taxon>Sphingomonadales</taxon>
        <taxon>Sphingomonadaceae</taxon>
        <taxon>Sphingomicrobium</taxon>
    </lineage>
</organism>
<keyword evidence="1" id="KW-0732">Signal</keyword>
<comment type="caution">
    <text evidence="2">The sequence shown here is derived from an EMBL/GenBank/DDBJ whole genome shotgun (WGS) entry which is preliminary data.</text>
</comment>
<feature type="chain" id="PRO_5040755081" evidence="1">
    <location>
        <begin position="30"/>
        <end position="317"/>
    </location>
</feature>
<dbReference type="Proteomes" id="UP001155128">
    <property type="component" value="Unassembled WGS sequence"/>
</dbReference>
<name>A0A9X2EEU1_9SPHN</name>
<evidence type="ECO:0000313" key="3">
    <source>
        <dbReference type="Proteomes" id="UP001155128"/>
    </source>
</evidence>
<proteinExistence type="predicted"/>
<dbReference type="RefSeq" id="WP_252112038.1">
    <property type="nucleotide sequence ID" value="NZ_JAMSHT010000001.1"/>
</dbReference>
<accession>A0A9X2EEU1</accession>
<dbReference type="AlphaFoldDB" id="A0A9X2EEU1"/>
<dbReference type="EMBL" id="JAMSHT010000001">
    <property type="protein sequence ID" value="MCM8556650.1"/>
    <property type="molecule type" value="Genomic_DNA"/>
</dbReference>
<dbReference type="NCBIfam" id="NF041770">
    <property type="entry name" value="CFI_box_CTERM"/>
    <property type="match status" value="1"/>
</dbReference>
<evidence type="ECO:0000313" key="2">
    <source>
        <dbReference type="EMBL" id="MCM8556650.1"/>
    </source>
</evidence>
<evidence type="ECO:0000256" key="1">
    <source>
        <dbReference type="SAM" id="SignalP"/>
    </source>
</evidence>